<dbReference type="Pfam" id="PF00146">
    <property type="entry name" value="NADHdh"/>
    <property type="match status" value="1"/>
</dbReference>
<dbReference type="PANTHER" id="PTHR43359">
    <property type="entry name" value="FORMATE HYDROGENLYASE SUBUNIT 4"/>
    <property type="match status" value="1"/>
</dbReference>
<dbReference type="GO" id="GO:0005886">
    <property type="term" value="C:plasma membrane"/>
    <property type="evidence" value="ECO:0007669"/>
    <property type="project" value="TreeGrafter"/>
</dbReference>
<dbReference type="InterPro" id="IPR052561">
    <property type="entry name" value="ComplexI_Subunit1"/>
</dbReference>
<evidence type="ECO:0000256" key="4">
    <source>
        <dbReference type="ARBA" id="ARBA00023136"/>
    </source>
</evidence>
<sequence>MDINWIKITGFILTPIIAFIVGVTYGGIVRNITARIQNRFGPPPWQNLLDIIKLYSKSSAINHGWMQHLGPAFALTASITSLFFIPVLRDSEMFSLLSFNGDLIFLLYMMVFGSLGMALGAGQTGNPNSAIGVSRGLSQMVGYEIPFVLALVAIMVQYQTTNLNEIIAAQEHFSDWIIFQNPFAFAAGMLALLGMMSYAPFDVVIAPAELASGPPSEFGGKYLALMQTSGSIFAFAKLVLFADLFLGGADNFVTLVIKTFAIYMFPVLTGIVNPRFRTEQAIRFFWKWPTVLGFLAIIIVVW</sequence>
<feature type="transmembrane region" description="Helical" evidence="5">
    <location>
        <begin position="69"/>
        <end position="88"/>
    </location>
</feature>
<evidence type="ECO:0000256" key="3">
    <source>
        <dbReference type="ARBA" id="ARBA00022989"/>
    </source>
</evidence>
<dbReference type="PANTHER" id="PTHR43359:SF1">
    <property type="entry name" value="FORMATE HYDROGENLYASE SUBUNIT 4-RELATED"/>
    <property type="match status" value="1"/>
</dbReference>
<evidence type="ECO:0000256" key="5">
    <source>
        <dbReference type="SAM" id="Phobius"/>
    </source>
</evidence>
<keyword evidence="4 5" id="KW-0472">Membrane</keyword>
<feature type="transmembrane region" description="Helical" evidence="5">
    <location>
        <begin position="141"/>
        <end position="158"/>
    </location>
</feature>
<evidence type="ECO:0000256" key="2">
    <source>
        <dbReference type="ARBA" id="ARBA00022692"/>
    </source>
</evidence>
<dbReference type="InterPro" id="IPR001694">
    <property type="entry name" value="NADH_UbQ_OxRdtase_su1/FPO"/>
</dbReference>
<keyword evidence="3 5" id="KW-1133">Transmembrane helix</keyword>
<evidence type="ECO:0000256" key="1">
    <source>
        <dbReference type="ARBA" id="ARBA00004141"/>
    </source>
</evidence>
<name>A0A3B1C3P8_9ZZZZ</name>
<comment type="subcellular location">
    <subcellularLocation>
        <location evidence="1">Membrane</location>
        <topology evidence="1">Multi-pass membrane protein</topology>
    </subcellularLocation>
</comment>
<reference evidence="6" key="1">
    <citation type="submission" date="2018-06" db="EMBL/GenBank/DDBJ databases">
        <authorList>
            <person name="Zhirakovskaya E."/>
        </authorList>
    </citation>
    <scope>NUCLEOTIDE SEQUENCE</scope>
</reference>
<evidence type="ECO:0000313" key="6">
    <source>
        <dbReference type="EMBL" id="VAX22712.1"/>
    </source>
</evidence>
<dbReference type="EMBL" id="UOGD01000235">
    <property type="protein sequence ID" value="VAX22712.1"/>
    <property type="molecule type" value="Genomic_DNA"/>
</dbReference>
<gene>
    <name evidence="6" type="ORF">MNBD_IGNAVI01-3154</name>
</gene>
<accession>A0A3B1C3P8</accession>
<feature type="transmembrane region" description="Helical" evidence="5">
    <location>
        <begin position="284"/>
        <end position="301"/>
    </location>
</feature>
<feature type="transmembrane region" description="Helical" evidence="5">
    <location>
        <begin position="222"/>
        <end position="246"/>
    </location>
</feature>
<evidence type="ECO:0008006" key="7">
    <source>
        <dbReference type="Google" id="ProtNLM"/>
    </source>
</evidence>
<organism evidence="6">
    <name type="scientific">hydrothermal vent metagenome</name>
    <dbReference type="NCBI Taxonomy" id="652676"/>
    <lineage>
        <taxon>unclassified sequences</taxon>
        <taxon>metagenomes</taxon>
        <taxon>ecological metagenomes</taxon>
    </lineage>
</organism>
<feature type="transmembrane region" description="Helical" evidence="5">
    <location>
        <begin position="103"/>
        <end position="121"/>
    </location>
</feature>
<feature type="transmembrane region" description="Helical" evidence="5">
    <location>
        <begin position="178"/>
        <end position="201"/>
    </location>
</feature>
<dbReference type="AlphaFoldDB" id="A0A3B1C3P8"/>
<protein>
    <recommendedName>
        <fullName evidence="7">NADH-ubiquinone oxidoreductase chain H</fullName>
    </recommendedName>
</protein>
<proteinExistence type="predicted"/>
<feature type="transmembrane region" description="Helical" evidence="5">
    <location>
        <begin position="252"/>
        <end position="272"/>
    </location>
</feature>
<keyword evidence="2 5" id="KW-0812">Transmembrane</keyword>
<feature type="transmembrane region" description="Helical" evidence="5">
    <location>
        <begin position="6"/>
        <end position="29"/>
    </location>
</feature>